<dbReference type="EMBL" id="JADBDZ010000001">
    <property type="protein sequence ID" value="MBE1531207.1"/>
    <property type="molecule type" value="Genomic_DNA"/>
</dbReference>
<accession>A0ABR9JKX3</accession>
<dbReference type="InterPro" id="IPR002734">
    <property type="entry name" value="RibDG_C"/>
</dbReference>
<evidence type="ECO:0000259" key="1">
    <source>
        <dbReference type="Pfam" id="PF01872"/>
    </source>
</evidence>
<keyword evidence="3" id="KW-1185">Reference proteome</keyword>
<protein>
    <submittedName>
        <fullName evidence="2">Dihydrofolate reductase</fullName>
    </submittedName>
</protein>
<reference evidence="2 3" key="1">
    <citation type="submission" date="2020-10" db="EMBL/GenBank/DDBJ databases">
        <title>Sequencing the genomes of 1000 actinobacteria strains.</title>
        <authorList>
            <person name="Klenk H.-P."/>
        </authorList>
    </citation>
    <scope>NUCLEOTIDE SEQUENCE [LARGE SCALE GENOMIC DNA]</scope>
    <source>
        <strain evidence="2 3">DSM 46744</strain>
    </source>
</reference>
<sequence>MTADDPVEVVRELKKQDGKDSWLIGGGALAGALCPEIDRLIVKTAPLTIGADVPLFGRDAAFDPRSWDLADHTVLGSGALFLTYTRSPTDPRDERRSPSARNDHFARLHLGWFRDELW</sequence>
<comment type="caution">
    <text evidence="2">The sequence shown here is derived from an EMBL/GenBank/DDBJ whole genome shotgun (WGS) entry which is preliminary data.</text>
</comment>
<dbReference type="InterPro" id="IPR024072">
    <property type="entry name" value="DHFR-like_dom_sf"/>
</dbReference>
<dbReference type="SUPFAM" id="SSF53597">
    <property type="entry name" value="Dihydrofolate reductase-like"/>
    <property type="match status" value="1"/>
</dbReference>
<gene>
    <name evidence="2" type="ORF">H4W34_001040</name>
</gene>
<proteinExistence type="predicted"/>
<dbReference type="Pfam" id="PF01872">
    <property type="entry name" value="RibD_C"/>
    <property type="match status" value="1"/>
</dbReference>
<dbReference type="Proteomes" id="UP000627838">
    <property type="component" value="Unassembled WGS sequence"/>
</dbReference>
<evidence type="ECO:0000313" key="2">
    <source>
        <dbReference type="EMBL" id="MBE1531207.1"/>
    </source>
</evidence>
<feature type="domain" description="Bacterial bifunctional deaminase-reductase C-terminal" evidence="1">
    <location>
        <begin position="5"/>
        <end position="80"/>
    </location>
</feature>
<name>A0ABR9JKX3_9ACTN</name>
<evidence type="ECO:0000313" key="3">
    <source>
        <dbReference type="Proteomes" id="UP000627838"/>
    </source>
</evidence>
<organism evidence="2 3">
    <name type="scientific">Actinomadura algeriensis</name>
    <dbReference type="NCBI Taxonomy" id="1679523"/>
    <lineage>
        <taxon>Bacteria</taxon>
        <taxon>Bacillati</taxon>
        <taxon>Actinomycetota</taxon>
        <taxon>Actinomycetes</taxon>
        <taxon>Streptosporangiales</taxon>
        <taxon>Thermomonosporaceae</taxon>
        <taxon>Actinomadura</taxon>
    </lineage>
</organism>
<dbReference type="Gene3D" id="3.40.430.10">
    <property type="entry name" value="Dihydrofolate Reductase, subunit A"/>
    <property type="match status" value="1"/>
</dbReference>